<dbReference type="InterPro" id="IPR037147">
    <property type="entry name" value="Ribosomal_bL28_sf"/>
</dbReference>
<comment type="similarity">
    <text evidence="1">Belongs to the bacterial ribosomal protein bL28 family.</text>
</comment>
<evidence type="ECO:0000256" key="4">
    <source>
        <dbReference type="SAM" id="SignalP"/>
    </source>
</evidence>
<keyword evidence="6" id="KW-1185">Reference proteome</keyword>
<dbReference type="Pfam" id="PF00830">
    <property type="entry name" value="Ribosomal_L28"/>
    <property type="match status" value="1"/>
</dbReference>
<feature type="chain" id="PRO_5020387116" description="Ribosomal protein L28" evidence="4">
    <location>
        <begin position="20"/>
        <end position="258"/>
    </location>
</feature>
<evidence type="ECO:0000313" key="6">
    <source>
        <dbReference type="Proteomes" id="UP000268321"/>
    </source>
</evidence>
<dbReference type="InterPro" id="IPR026569">
    <property type="entry name" value="Ribosomal_bL28"/>
</dbReference>
<dbReference type="AlphaFoldDB" id="A0A4P9ZJE7"/>
<accession>A0A4P9ZJE7</accession>
<dbReference type="Gene3D" id="2.30.170.40">
    <property type="entry name" value="Ribosomal protein L28/L24"/>
    <property type="match status" value="1"/>
</dbReference>
<keyword evidence="3" id="KW-0687">Ribonucleoprotein</keyword>
<feature type="signal peptide" evidence="4">
    <location>
        <begin position="1"/>
        <end position="19"/>
    </location>
</feature>
<dbReference type="PANTHER" id="PTHR13528:SF2">
    <property type="entry name" value="LARGE RIBOSOMAL SUBUNIT PROTEIN BL28M"/>
    <property type="match status" value="1"/>
</dbReference>
<evidence type="ECO:0008006" key="7">
    <source>
        <dbReference type="Google" id="ProtNLM"/>
    </source>
</evidence>
<evidence type="ECO:0000256" key="3">
    <source>
        <dbReference type="ARBA" id="ARBA00023274"/>
    </source>
</evidence>
<proteinExistence type="inferred from homology"/>
<dbReference type="OrthoDB" id="361870at2759"/>
<dbReference type="GO" id="GO:0005762">
    <property type="term" value="C:mitochondrial large ribosomal subunit"/>
    <property type="evidence" value="ECO:0007669"/>
    <property type="project" value="TreeGrafter"/>
</dbReference>
<dbReference type="Proteomes" id="UP000268321">
    <property type="component" value="Unassembled WGS sequence"/>
</dbReference>
<protein>
    <recommendedName>
        <fullName evidence="7">Ribosomal protein L28</fullName>
    </recommendedName>
</protein>
<gene>
    <name evidence="5" type="ORF">METBISCDRAFT_11776</name>
</gene>
<evidence type="ECO:0000313" key="5">
    <source>
        <dbReference type="EMBL" id="RKP32632.1"/>
    </source>
</evidence>
<evidence type="ECO:0000256" key="2">
    <source>
        <dbReference type="ARBA" id="ARBA00022980"/>
    </source>
</evidence>
<dbReference type="EMBL" id="ML004430">
    <property type="protein sequence ID" value="RKP32632.1"/>
    <property type="molecule type" value="Genomic_DNA"/>
</dbReference>
<organism evidence="5 6">
    <name type="scientific">Metschnikowia bicuspidata</name>
    <dbReference type="NCBI Taxonomy" id="27322"/>
    <lineage>
        <taxon>Eukaryota</taxon>
        <taxon>Fungi</taxon>
        <taxon>Dikarya</taxon>
        <taxon>Ascomycota</taxon>
        <taxon>Saccharomycotina</taxon>
        <taxon>Pichiomycetes</taxon>
        <taxon>Metschnikowiaceae</taxon>
        <taxon>Metschnikowia</taxon>
    </lineage>
</organism>
<evidence type="ECO:0000256" key="1">
    <source>
        <dbReference type="ARBA" id="ARBA00008760"/>
    </source>
</evidence>
<keyword evidence="2" id="KW-0689">Ribosomal protein</keyword>
<dbReference type="SUPFAM" id="SSF143800">
    <property type="entry name" value="L28p-like"/>
    <property type="match status" value="1"/>
</dbReference>
<sequence>MALLTYILAPLAAAPALRALSTATLLRGLATSAVLGREKYYKITKYARPINNTKFQAGDAMPDEPIPAEGHVYPKYAYEPMFFKRQNRGLYAGLQRKASNLCSESGNKTKTYHLPNIVKAKLWSETLNRAISTRVSTTLLRTVDKEGGLDNYLLKDKPARIKTMGLKGWRLRYEIMKQKQIEEQSRGHPVPVYHVLQSGKNITVTKERLLEILYPIVYRETYVPTSQKEFLRSHGALSMEELVVKLEERGYDFSEITV</sequence>
<reference evidence="6" key="1">
    <citation type="journal article" date="2018" name="Nat. Microbiol.">
        <title>Leveraging single-cell genomics to expand the fungal tree of life.</title>
        <authorList>
            <person name="Ahrendt S.R."/>
            <person name="Quandt C.A."/>
            <person name="Ciobanu D."/>
            <person name="Clum A."/>
            <person name="Salamov A."/>
            <person name="Andreopoulos B."/>
            <person name="Cheng J.F."/>
            <person name="Woyke T."/>
            <person name="Pelin A."/>
            <person name="Henrissat B."/>
            <person name="Reynolds N.K."/>
            <person name="Benny G.L."/>
            <person name="Smith M.E."/>
            <person name="James T.Y."/>
            <person name="Grigoriev I.V."/>
        </authorList>
    </citation>
    <scope>NUCLEOTIDE SEQUENCE [LARGE SCALE GENOMIC DNA]</scope>
    <source>
        <strain evidence="6">Baker2002</strain>
    </source>
</reference>
<dbReference type="GO" id="GO:0003735">
    <property type="term" value="F:structural constituent of ribosome"/>
    <property type="evidence" value="ECO:0007669"/>
    <property type="project" value="InterPro"/>
</dbReference>
<keyword evidence="4" id="KW-0732">Signal</keyword>
<dbReference type="PANTHER" id="PTHR13528">
    <property type="entry name" value="39S RIBOSOMAL PROTEIN L28, MITOCHONDRIAL"/>
    <property type="match status" value="1"/>
</dbReference>
<name>A0A4P9ZJE7_9ASCO</name>
<dbReference type="InterPro" id="IPR034704">
    <property type="entry name" value="Ribosomal_bL28/bL31-like_sf"/>
</dbReference>